<dbReference type="CDD" id="cd18793">
    <property type="entry name" value="SF2_C_SNF"/>
    <property type="match status" value="1"/>
</dbReference>
<reference evidence="7" key="1">
    <citation type="journal article" date="2019" name="Int. J. Syst. Evol. Microbiol.">
        <title>The Global Catalogue of Microorganisms (GCM) 10K type strain sequencing project: providing services to taxonomists for standard genome sequencing and annotation.</title>
        <authorList>
            <consortium name="The Broad Institute Genomics Platform"/>
            <consortium name="The Broad Institute Genome Sequencing Center for Infectious Disease"/>
            <person name="Wu L."/>
            <person name="Ma J."/>
        </authorList>
    </citation>
    <scope>NUCLEOTIDE SEQUENCE [LARGE SCALE GENOMIC DNA]</scope>
    <source>
        <strain evidence="7">CGMCC 4.1467</strain>
    </source>
</reference>
<evidence type="ECO:0000313" key="7">
    <source>
        <dbReference type="Proteomes" id="UP001596472"/>
    </source>
</evidence>
<evidence type="ECO:0000259" key="5">
    <source>
        <dbReference type="PROSITE" id="PS51194"/>
    </source>
</evidence>
<protein>
    <submittedName>
        <fullName evidence="6">SNF2-related protein</fullName>
    </submittedName>
</protein>
<dbReference type="PROSITE" id="PS50966">
    <property type="entry name" value="ZF_SWIM"/>
    <property type="match status" value="1"/>
</dbReference>
<organism evidence="6 7">
    <name type="scientific">Haloferula chungangensis</name>
    <dbReference type="NCBI Taxonomy" id="1048331"/>
    <lineage>
        <taxon>Bacteria</taxon>
        <taxon>Pseudomonadati</taxon>
        <taxon>Verrucomicrobiota</taxon>
        <taxon>Verrucomicrobiia</taxon>
        <taxon>Verrucomicrobiales</taxon>
        <taxon>Verrucomicrobiaceae</taxon>
        <taxon>Haloferula</taxon>
    </lineage>
</organism>
<dbReference type="InterPro" id="IPR038718">
    <property type="entry name" value="SNF2-like_sf"/>
</dbReference>
<dbReference type="Pfam" id="PF00176">
    <property type="entry name" value="SNF2-rel_dom"/>
    <property type="match status" value="1"/>
</dbReference>
<evidence type="ECO:0000256" key="2">
    <source>
        <dbReference type="PROSITE-ProRule" id="PRU00325"/>
    </source>
</evidence>
<evidence type="ECO:0000259" key="3">
    <source>
        <dbReference type="PROSITE" id="PS50966"/>
    </source>
</evidence>
<dbReference type="Proteomes" id="UP001596472">
    <property type="component" value="Unassembled WGS sequence"/>
</dbReference>
<dbReference type="Gene3D" id="3.40.50.300">
    <property type="entry name" value="P-loop containing nucleotide triphosphate hydrolases"/>
    <property type="match status" value="1"/>
</dbReference>
<dbReference type="InterPro" id="IPR000330">
    <property type="entry name" value="SNF2_N"/>
</dbReference>
<keyword evidence="7" id="KW-1185">Reference proteome</keyword>
<accession>A0ABW2L6B4</accession>
<dbReference type="EMBL" id="JBHTBS010000006">
    <property type="protein sequence ID" value="MFC7337934.1"/>
    <property type="molecule type" value="Genomic_DNA"/>
</dbReference>
<keyword evidence="2" id="KW-0862">Zinc</keyword>
<evidence type="ECO:0000259" key="4">
    <source>
        <dbReference type="PROSITE" id="PS51192"/>
    </source>
</evidence>
<dbReference type="Pfam" id="PF00271">
    <property type="entry name" value="Helicase_C"/>
    <property type="match status" value="1"/>
</dbReference>
<dbReference type="PROSITE" id="PS51192">
    <property type="entry name" value="HELICASE_ATP_BIND_1"/>
    <property type="match status" value="1"/>
</dbReference>
<evidence type="ECO:0000313" key="6">
    <source>
        <dbReference type="EMBL" id="MFC7337934.1"/>
    </source>
</evidence>
<dbReference type="Gene3D" id="3.40.50.10810">
    <property type="entry name" value="Tandem AAA-ATPase domain"/>
    <property type="match status" value="1"/>
</dbReference>
<feature type="domain" description="Helicase ATP-binding" evidence="4">
    <location>
        <begin position="657"/>
        <end position="818"/>
    </location>
</feature>
<dbReference type="InterPro" id="IPR001650">
    <property type="entry name" value="Helicase_C-like"/>
</dbReference>
<dbReference type="SMART" id="SM00490">
    <property type="entry name" value="HELICc"/>
    <property type="match status" value="1"/>
</dbReference>
<dbReference type="CDD" id="cd18012">
    <property type="entry name" value="DEXQc_arch_SWI2_SNF2"/>
    <property type="match status" value="1"/>
</dbReference>
<dbReference type="InterPro" id="IPR027417">
    <property type="entry name" value="P-loop_NTPase"/>
</dbReference>
<dbReference type="SMART" id="SM00487">
    <property type="entry name" value="DEXDc"/>
    <property type="match status" value="1"/>
</dbReference>
<feature type="domain" description="SWIM-type" evidence="3">
    <location>
        <begin position="66"/>
        <end position="104"/>
    </location>
</feature>
<sequence>MSFALPAPIIRWLEERGWHGEFERRDISRGMAYAYAPPISKLHCSTEIEGDHVIEADVKGTRRSPYHVELEIYELDGELYCHSECSCPVESQCKHGAAVLEYLSRKPPAAAPAASSSARLPDEVSKWVRLLELEHQAKRKPASTQNFLAYCIEPSSGYSIDSSPVLELRKASEKPRSGLQVTDTRARASVATPAAYFAPEDLPMVAIYQALAKNSYNTPHLIGAEWNTVLDDAMKANRLFYGREGGSYVRLGPGPMRRVKAAWREMPDGNAQPVLTFDDETNGLVFLPVNPPRYVDPVGGLLGPLESDLPPNALQRWKDGPTVAADSLDLLESAFLPLSAIGMPAPKSRPTETLPPTPPAPHLHITESRFGPSYHRFKTILGELRFTYHHSPPLEPLSNKQSPETAWIHDEKRYLCTRNLKQERALEKKLVTFDMVPVHQVFRPHEYQSSDAHRLIFEDPYPDAMTAWLIFLEHHADKLRAEGWTITVDPSSGLVVHEVSGFVPAIEAETDHGIDWFRFDLTGEIDGKRVSLIPYIASAIRQGLPSPDDPDLAENLLFCAENPDDGFFRFPTRRFLEICHQVAHLFQGDPDGPPKLDRLAAADIAHTLEIDGSKTVRELAAFGRKLADIHGLPATKPPAGLKAELRPYQLDGFRWLHFLAEHQLHGILADDMGLGKTVQTLAYLATRRAPRKKDRKPSLVIAPKSVITNWEAEAARFTPKLKTLLLQGTSRGDRFSEIPTADLVLTSYPLLVRDHEILAEQHWDSVILDEAQAIKNPRTAAARHACSLPADHRFCLSGTPMENHLGELWSLMRFLMPGFLGDTDTFRENYRRPIERDASPQAQLALNRRVAPLILRRTKDQVATDLPEKTEIIHHLDLSPRETDLYESIRALMDKRVRDAIAERGLGKSHIIVLDALLKLRQVCCHHSLLKIPEAKNLKDATKLDFLTKDLLPPLIEDGRRILIFSQFTSVLALIRSRLEKDGISFLELTGQTRNRAALVKTFQKGETPVFLISLKAGGTGLNLTAADTVIHYDPWWNPAAENQATDRAHRIGQTKPVFVHKLICRGTIEDRILELQAHKARIVKSLLSDETSSLRMDQETLSALLAPLD</sequence>
<proteinExistence type="predicted"/>
<dbReference type="PROSITE" id="PS51194">
    <property type="entry name" value="HELICASE_CTER"/>
    <property type="match status" value="1"/>
</dbReference>
<dbReference type="InterPro" id="IPR007527">
    <property type="entry name" value="Znf_SWIM"/>
</dbReference>
<dbReference type="RefSeq" id="WP_379712712.1">
    <property type="nucleotide sequence ID" value="NZ_JBHTBS010000006.1"/>
</dbReference>
<feature type="domain" description="Helicase C-terminal" evidence="5">
    <location>
        <begin position="947"/>
        <end position="1103"/>
    </location>
</feature>
<dbReference type="PANTHER" id="PTHR10799">
    <property type="entry name" value="SNF2/RAD54 HELICASE FAMILY"/>
    <property type="match status" value="1"/>
</dbReference>
<keyword evidence="2" id="KW-0863">Zinc-finger</keyword>
<comment type="caution">
    <text evidence="6">The sequence shown here is derived from an EMBL/GenBank/DDBJ whole genome shotgun (WGS) entry which is preliminary data.</text>
</comment>
<dbReference type="SUPFAM" id="SSF52540">
    <property type="entry name" value="P-loop containing nucleoside triphosphate hydrolases"/>
    <property type="match status" value="2"/>
</dbReference>
<gene>
    <name evidence="6" type="ORF">ACFQY0_12150</name>
</gene>
<dbReference type="InterPro" id="IPR014001">
    <property type="entry name" value="Helicase_ATP-bd"/>
</dbReference>
<name>A0ABW2L6B4_9BACT</name>
<keyword evidence="2" id="KW-0479">Metal-binding</keyword>
<keyword evidence="1" id="KW-0378">Hydrolase</keyword>
<evidence type="ECO:0000256" key="1">
    <source>
        <dbReference type="ARBA" id="ARBA00022801"/>
    </source>
</evidence>
<dbReference type="InterPro" id="IPR049730">
    <property type="entry name" value="SNF2/RAD54-like_C"/>
</dbReference>